<comment type="caution">
    <text evidence="1">The sequence shown here is derived from an EMBL/GenBank/DDBJ whole genome shotgun (WGS) entry which is preliminary data.</text>
</comment>
<gene>
    <name evidence="1" type="ORF">HMPREF9336_04088</name>
</gene>
<dbReference type="HOGENOM" id="CLU_3221898_0_0_11"/>
<name>U1M1Z8_SEGRC</name>
<keyword evidence="2" id="KW-1185">Reference proteome</keyword>
<dbReference type="RefSeq" id="WP_021029973.1">
    <property type="nucleotide sequence ID" value="NZ_KI391953.1"/>
</dbReference>
<dbReference type="Proteomes" id="UP000004816">
    <property type="component" value="Unassembled WGS sequence"/>
</dbReference>
<evidence type="ECO:0000313" key="1">
    <source>
        <dbReference type="EMBL" id="ERG69392.1"/>
    </source>
</evidence>
<accession>U1M1Z8</accession>
<evidence type="ECO:0000313" key="2">
    <source>
        <dbReference type="Proteomes" id="UP000004816"/>
    </source>
</evidence>
<dbReference type="AlphaFoldDB" id="U1M1Z8"/>
<proteinExistence type="predicted"/>
<sequence length="44" mass="5197">MSVVRSPRMSRMRRWVRIAAHLTPRERAMSLALQSPLAVLPRRR</sequence>
<organism evidence="1 2">
    <name type="scientific">Segniliparus rugosus (strain ATCC BAA-974 / DSM 45345 / CCUG 50838 / CIP 108380 / JCM 13579 / CDC 945)</name>
    <dbReference type="NCBI Taxonomy" id="679197"/>
    <lineage>
        <taxon>Bacteria</taxon>
        <taxon>Bacillati</taxon>
        <taxon>Actinomycetota</taxon>
        <taxon>Actinomycetes</taxon>
        <taxon>Mycobacteriales</taxon>
        <taxon>Segniliparaceae</taxon>
        <taxon>Segniliparus</taxon>
    </lineage>
</organism>
<reference evidence="1 2" key="1">
    <citation type="journal article" date="2011" name="Stand. Genomic Sci.">
        <title>High quality draft genome sequence of Segniliparus rugosus CDC 945(T)= (ATCC BAA-974(T)).</title>
        <authorList>
            <person name="Earl A.M."/>
            <person name="Desjardins C.A."/>
            <person name="Fitzgerald M.G."/>
            <person name="Arachchi H.M."/>
            <person name="Zeng Q."/>
            <person name="Mehta T."/>
            <person name="Griggs A."/>
            <person name="Birren B.W."/>
            <person name="Toney N.C."/>
            <person name="Carr J."/>
            <person name="Posey J."/>
            <person name="Butler W.R."/>
        </authorList>
    </citation>
    <scope>NUCLEOTIDE SEQUENCE [LARGE SCALE GENOMIC DNA]</scope>
    <source>
        <strain evidence="2">ATCC BAA-974 / DSM 45345 / CCUG 50838 / CIP 108380 / JCM 13579 / CDC 945</strain>
    </source>
</reference>
<dbReference type="EMBL" id="ACZI02000001">
    <property type="protein sequence ID" value="ERG69392.1"/>
    <property type="molecule type" value="Genomic_DNA"/>
</dbReference>
<protein>
    <submittedName>
        <fullName evidence="1">Uncharacterized protein</fullName>
    </submittedName>
</protein>